<name>A0ACC0CEV1_CATRO</name>
<sequence length="162" mass="17570">MASSQNPSSSRTIFGSSDTGSVSSNKGMVSDGHLAPDPKYAKLLTHNASEILESKAANHPSSITHENLEDFRDTPALTNKVAPSIPVAAPSQDRKATGTDIWPGVNNRAESYMDRAASLVDTYFRANIYTTQLQEEITCLKELEGKLTASRDVAVRECQEQN</sequence>
<keyword evidence="2" id="KW-1185">Reference proteome</keyword>
<evidence type="ECO:0000313" key="1">
    <source>
        <dbReference type="EMBL" id="KAI5683402.1"/>
    </source>
</evidence>
<dbReference type="EMBL" id="CM044701">
    <property type="protein sequence ID" value="KAI5683402.1"/>
    <property type="molecule type" value="Genomic_DNA"/>
</dbReference>
<gene>
    <name evidence="1" type="ORF">M9H77_04630</name>
</gene>
<reference evidence="2" key="1">
    <citation type="journal article" date="2023" name="Nat. Plants">
        <title>Single-cell RNA sequencing provides a high-resolution roadmap for understanding the multicellular compartmentation of specialized metabolism.</title>
        <authorList>
            <person name="Sun S."/>
            <person name="Shen X."/>
            <person name="Li Y."/>
            <person name="Li Y."/>
            <person name="Wang S."/>
            <person name="Li R."/>
            <person name="Zhang H."/>
            <person name="Shen G."/>
            <person name="Guo B."/>
            <person name="Wei J."/>
            <person name="Xu J."/>
            <person name="St-Pierre B."/>
            <person name="Chen S."/>
            <person name="Sun C."/>
        </authorList>
    </citation>
    <scope>NUCLEOTIDE SEQUENCE [LARGE SCALE GENOMIC DNA]</scope>
</reference>
<protein>
    <submittedName>
        <fullName evidence="1">Uncharacterized protein</fullName>
    </submittedName>
</protein>
<dbReference type="Proteomes" id="UP001060085">
    <property type="component" value="Linkage Group LG01"/>
</dbReference>
<organism evidence="1 2">
    <name type="scientific">Catharanthus roseus</name>
    <name type="common">Madagascar periwinkle</name>
    <name type="synonym">Vinca rosea</name>
    <dbReference type="NCBI Taxonomy" id="4058"/>
    <lineage>
        <taxon>Eukaryota</taxon>
        <taxon>Viridiplantae</taxon>
        <taxon>Streptophyta</taxon>
        <taxon>Embryophyta</taxon>
        <taxon>Tracheophyta</taxon>
        <taxon>Spermatophyta</taxon>
        <taxon>Magnoliopsida</taxon>
        <taxon>eudicotyledons</taxon>
        <taxon>Gunneridae</taxon>
        <taxon>Pentapetalae</taxon>
        <taxon>asterids</taxon>
        <taxon>lamiids</taxon>
        <taxon>Gentianales</taxon>
        <taxon>Apocynaceae</taxon>
        <taxon>Rauvolfioideae</taxon>
        <taxon>Vinceae</taxon>
        <taxon>Catharanthinae</taxon>
        <taxon>Catharanthus</taxon>
    </lineage>
</organism>
<evidence type="ECO:0000313" key="2">
    <source>
        <dbReference type="Proteomes" id="UP001060085"/>
    </source>
</evidence>
<comment type="caution">
    <text evidence="1">The sequence shown here is derived from an EMBL/GenBank/DDBJ whole genome shotgun (WGS) entry which is preliminary data.</text>
</comment>
<proteinExistence type="predicted"/>
<accession>A0ACC0CEV1</accession>